<evidence type="ECO:0000256" key="7">
    <source>
        <dbReference type="PIRSR" id="PIRSR604254-1"/>
    </source>
</evidence>
<accession>A0A933W157</accession>
<keyword evidence="7" id="KW-0862">Zinc</keyword>
<keyword evidence="7" id="KW-0479">Metal-binding</keyword>
<dbReference type="InterPro" id="IPR005744">
    <property type="entry name" value="Hy-lIII"/>
</dbReference>
<organism evidence="9 10">
    <name type="scientific">Eiseniibacteriota bacterium</name>
    <dbReference type="NCBI Taxonomy" id="2212470"/>
    <lineage>
        <taxon>Bacteria</taxon>
        <taxon>Candidatus Eiseniibacteriota</taxon>
    </lineage>
</organism>
<feature type="transmembrane region" description="Helical" evidence="8">
    <location>
        <begin position="152"/>
        <end position="174"/>
    </location>
</feature>
<keyword evidence="5 8" id="KW-1133">Transmembrane helix</keyword>
<proteinExistence type="inferred from homology"/>
<feature type="binding site" evidence="7">
    <location>
        <position position="180"/>
    </location>
    <ligand>
        <name>Zn(2+)</name>
        <dbReference type="ChEBI" id="CHEBI:29105"/>
    </ligand>
</feature>
<comment type="caution">
    <text evidence="9">The sequence shown here is derived from an EMBL/GenBank/DDBJ whole genome shotgun (WGS) entry which is preliminary data.</text>
</comment>
<evidence type="ECO:0000256" key="1">
    <source>
        <dbReference type="ARBA" id="ARBA00004651"/>
    </source>
</evidence>
<evidence type="ECO:0000256" key="5">
    <source>
        <dbReference type="ARBA" id="ARBA00022989"/>
    </source>
</evidence>
<evidence type="ECO:0000256" key="4">
    <source>
        <dbReference type="ARBA" id="ARBA00022692"/>
    </source>
</evidence>
<feature type="transmembrane region" description="Helical" evidence="8">
    <location>
        <begin position="12"/>
        <end position="30"/>
    </location>
</feature>
<feature type="transmembrane region" description="Helical" evidence="8">
    <location>
        <begin position="36"/>
        <end position="59"/>
    </location>
</feature>
<comment type="subcellular location">
    <subcellularLocation>
        <location evidence="1">Cell membrane</location>
        <topology evidence="1">Multi-pass membrane protein</topology>
    </subcellularLocation>
</comment>
<dbReference type="PANTHER" id="PTHR20855">
    <property type="entry name" value="ADIPOR/PROGESTIN RECEPTOR-RELATED"/>
    <property type="match status" value="1"/>
</dbReference>
<evidence type="ECO:0000313" key="9">
    <source>
        <dbReference type="EMBL" id="MBI5168700.1"/>
    </source>
</evidence>
<comment type="similarity">
    <text evidence="2">Belongs to the UPF0073 (Hly-III) family.</text>
</comment>
<sequence length="203" mass="21483">MGEEIANSVSHGVGFVLAIAALPILVVNAMPRGAAAVAGAAVFAATLALLYLASTLYHAITHERAKRVLRVFDHAAIYLLIAGTYTPFTLGVLRGPWGWSLLAVIWTLAVAGITLKSTLGMRWPKLSTAVYLLMGWLVVVAAKPLVSHMSAAGIAWLLAGGLAYTAGVAFYAAPRLRYAHFVWHLAVMAGTACHFVAVLRYAA</sequence>
<dbReference type="InterPro" id="IPR004254">
    <property type="entry name" value="AdipoR/HlyIII-related"/>
</dbReference>
<reference evidence="9" key="1">
    <citation type="submission" date="2020-07" db="EMBL/GenBank/DDBJ databases">
        <title>Huge and variable diversity of episymbiotic CPR bacteria and DPANN archaea in groundwater ecosystems.</title>
        <authorList>
            <person name="He C.Y."/>
            <person name="Keren R."/>
            <person name="Whittaker M."/>
            <person name="Farag I.F."/>
            <person name="Doudna J."/>
            <person name="Cate J.H.D."/>
            <person name="Banfield J.F."/>
        </authorList>
    </citation>
    <scope>NUCLEOTIDE SEQUENCE</scope>
    <source>
        <strain evidence="9">NC_groundwater_1813_Pr3_B-0.1um_71_17</strain>
    </source>
</reference>
<dbReference type="EMBL" id="JACRIW010000032">
    <property type="protein sequence ID" value="MBI5168700.1"/>
    <property type="molecule type" value="Genomic_DNA"/>
</dbReference>
<dbReference type="AlphaFoldDB" id="A0A933W157"/>
<dbReference type="GO" id="GO:0140911">
    <property type="term" value="F:pore-forming activity"/>
    <property type="evidence" value="ECO:0007669"/>
    <property type="project" value="InterPro"/>
</dbReference>
<dbReference type="GO" id="GO:0046872">
    <property type="term" value="F:metal ion binding"/>
    <property type="evidence" value="ECO:0007669"/>
    <property type="project" value="UniProtKB-KW"/>
</dbReference>
<feature type="transmembrane region" description="Helical" evidence="8">
    <location>
        <begin position="181"/>
        <end position="202"/>
    </location>
</feature>
<feature type="binding site" evidence="7">
    <location>
        <position position="184"/>
    </location>
    <ligand>
        <name>Zn(2+)</name>
        <dbReference type="ChEBI" id="CHEBI:29105"/>
    </ligand>
</feature>
<protein>
    <submittedName>
        <fullName evidence="9">Hemolysin III family protein</fullName>
    </submittedName>
</protein>
<evidence type="ECO:0000313" key="10">
    <source>
        <dbReference type="Proteomes" id="UP000696931"/>
    </source>
</evidence>
<feature type="transmembrane region" description="Helical" evidence="8">
    <location>
        <begin position="127"/>
        <end position="146"/>
    </location>
</feature>
<evidence type="ECO:0000256" key="8">
    <source>
        <dbReference type="SAM" id="Phobius"/>
    </source>
</evidence>
<keyword evidence="4 8" id="KW-0812">Transmembrane</keyword>
<keyword evidence="6 8" id="KW-0472">Membrane</keyword>
<feature type="transmembrane region" description="Helical" evidence="8">
    <location>
        <begin position="96"/>
        <end position="115"/>
    </location>
</feature>
<dbReference type="Proteomes" id="UP000696931">
    <property type="component" value="Unassembled WGS sequence"/>
</dbReference>
<feature type="transmembrane region" description="Helical" evidence="8">
    <location>
        <begin position="71"/>
        <end position="90"/>
    </location>
</feature>
<evidence type="ECO:0000256" key="2">
    <source>
        <dbReference type="ARBA" id="ARBA00008488"/>
    </source>
</evidence>
<dbReference type="GO" id="GO:0005886">
    <property type="term" value="C:plasma membrane"/>
    <property type="evidence" value="ECO:0007669"/>
    <property type="project" value="UniProtKB-SubCell"/>
</dbReference>
<name>A0A933W157_UNCEI</name>
<evidence type="ECO:0000256" key="3">
    <source>
        <dbReference type="ARBA" id="ARBA00022475"/>
    </source>
</evidence>
<feature type="binding site" evidence="7">
    <location>
        <position position="58"/>
    </location>
    <ligand>
        <name>Zn(2+)</name>
        <dbReference type="ChEBI" id="CHEBI:29105"/>
    </ligand>
</feature>
<gene>
    <name evidence="9" type="ORF">HZA61_04345</name>
</gene>
<dbReference type="PANTHER" id="PTHR20855:SF3">
    <property type="entry name" value="LD03007P"/>
    <property type="match status" value="1"/>
</dbReference>
<keyword evidence="3" id="KW-1003">Cell membrane</keyword>
<dbReference type="Pfam" id="PF03006">
    <property type="entry name" value="HlyIII"/>
    <property type="match status" value="1"/>
</dbReference>
<dbReference type="NCBIfam" id="TIGR01065">
    <property type="entry name" value="hlyIII"/>
    <property type="match status" value="1"/>
</dbReference>
<evidence type="ECO:0000256" key="6">
    <source>
        <dbReference type="ARBA" id="ARBA00023136"/>
    </source>
</evidence>